<protein>
    <submittedName>
        <fullName evidence="1">Uncharacterized protein</fullName>
    </submittedName>
</protein>
<reference evidence="1" key="1">
    <citation type="journal article" date="2019" name="bioRxiv">
        <title>The Genome of the Zebra Mussel, Dreissena polymorpha: A Resource for Invasive Species Research.</title>
        <authorList>
            <person name="McCartney M.A."/>
            <person name="Auch B."/>
            <person name="Kono T."/>
            <person name="Mallez S."/>
            <person name="Zhang Y."/>
            <person name="Obille A."/>
            <person name="Becker A."/>
            <person name="Abrahante J.E."/>
            <person name="Garbe J."/>
            <person name="Badalamenti J.P."/>
            <person name="Herman A."/>
            <person name="Mangelson H."/>
            <person name="Liachko I."/>
            <person name="Sullivan S."/>
            <person name="Sone E.D."/>
            <person name="Koren S."/>
            <person name="Silverstein K.A.T."/>
            <person name="Beckman K.B."/>
            <person name="Gohl D.M."/>
        </authorList>
    </citation>
    <scope>NUCLEOTIDE SEQUENCE</scope>
    <source>
        <strain evidence="1">Duluth1</strain>
        <tissue evidence="1">Whole animal</tissue>
    </source>
</reference>
<proteinExistence type="predicted"/>
<dbReference type="AlphaFoldDB" id="A0A9D3Y303"/>
<comment type="caution">
    <text evidence="1">The sequence shown here is derived from an EMBL/GenBank/DDBJ whole genome shotgun (WGS) entry which is preliminary data.</text>
</comment>
<dbReference type="EMBL" id="JAIWYP010000047">
    <property type="protein sequence ID" value="KAH3690993.1"/>
    <property type="molecule type" value="Genomic_DNA"/>
</dbReference>
<sequence>MLFFAFPSHQRRGLWRSARPHGVLNTSLATLPRSYCVLTATNADHTASERRPWRSYCVLIATIVVLWTHLTCKGRTNIAIRSPYGRIAVNDHFLWVRAATTRRPWQPYSDPTTSVLQLLRLYGVPTTSFSERRKTPNFGDCFEHVQSGRRGLAS</sequence>
<reference evidence="1" key="2">
    <citation type="submission" date="2020-11" db="EMBL/GenBank/DDBJ databases">
        <authorList>
            <person name="McCartney M.A."/>
            <person name="Auch B."/>
            <person name="Kono T."/>
            <person name="Mallez S."/>
            <person name="Becker A."/>
            <person name="Gohl D.M."/>
            <person name="Silverstein K.A.T."/>
            <person name="Koren S."/>
            <person name="Bechman K.B."/>
            <person name="Herman A."/>
            <person name="Abrahante J.E."/>
            <person name="Garbe J."/>
        </authorList>
    </citation>
    <scope>NUCLEOTIDE SEQUENCE</scope>
    <source>
        <strain evidence="1">Duluth1</strain>
        <tissue evidence="1">Whole animal</tissue>
    </source>
</reference>
<dbReference type="Proteomes" id="UP000828390">
    <property type="component" value="Unassembled WGS sequence"/>
</dbReference>
<evidence type="ECO:0000313" key="2">
    <source>
        <dbReference type="Proteomes" id="UP000828390"/>
    </source>
</evidence>
<accession>A0A9D3Y303</accession>
<keyword evidence="2" id="KW-1185">Reference proteome</keyword>
<gene>
    <name evidence="1" type="ORF">DPMN_191478</name>
</gene>
<organism evidence="1 2">
    <name type="scientific">Dreissena polymorpha</name>
    <name type="common">Zebra mussel</name>
    <name type="synonym">Mytilus polymorpha</name>
    <dbReference type="NCBI Taxonomy" id="45954"/>
    <lineage>
        <taxon>Eukaryota</taxon>
        <taxon>Metazoa</taxon>
        <taxon>Spiralia</taxon>
        <taxon>Lophotrochozoa</taxon>
        <taxon>Mollusca</taxon>
        <taxon>Bivalvia</taxon>
        <taxon>Autobranchia</taxon>
        <taxon>Heteroconchia</taxon>
        <taxon>Euheterodonta</taxon>
        <taxon>Imparidentia</taxon>
        <taxon>Neoheterodontei</taxon>
        <taxon>Myida</taxon>
        <taxon>Dreissenoidea</taxon>
        <taxon>Dreissenidae</taxon>
        <taxon>Dreissena</taxon>
    </lineage>
</organism>
<name>A0A9D3Y303_DREPO</name>
<evidence type="ECO:0000313" key="1">
    <source>
        <dbReference type="EMBL" id="KAH3690993.1"/>
    </source>
</evidence>